<dbReference type="AlphaFoldDB" id="A0AAE9W712"/>
<dbReference type="InterPro" id="IPR025304">
    <property type="entry name" value="ALIX_V_dom"/>
</dbReference>
<dbReference type="PROSITE" id="PS51180">
    <property type="entry name" value="BRO1"/>
    <property type="match status" value="1"/>
</dbReference>
<dbReference type="PANTHER" id="PTHR23030:SF39">
    <property type="entry name" value="PROGRAMMED CELL DEATH 6-INTERACTING PROTEIN"/>
    <property type="match status" value="1"/>
</dbReference>
<evidence type="ECO:0000313" key="4">
    <source>
        <dbReference type="Proteomes" id="UP001212411"/>
    </source>
</evidence>
<evidence type="ECO:0000313" key="3">
    <source>
        <dbReference type="EMBL" id="WBW71115.1"/>
    </source>
</evidence>
<dbReference type="Gene3D" id="1.25.40.280">
    <property type="entry name" value="alix/aip1 like domains"/>
    <property type="match status" value="1"/>
</dbReference>
<dbReference type="SMART" id="SM01041">
    <property type="entry name" value="BRO1"/>
    <property type="match status" value="1"/>
</dbReference>
<evidence type="ECO:0000259" key="2">
    <source>
        <dbReference type="PROSITE" id="PS51180"/>
    </source>
</evidence>
<dbReference type="InterPro" id="IPR038499">
    <property type="entry name" value="BRO1_sf"/>
</dbReference>
<keyword evidence="4" id="KW-1185">Reference proteome</keyword>
<dbReference type="Pfam" id="PF03097">
    <property type="entry name" value="BRO1"/>
    <property type="match status" value="1"/>
</dbReference>
<gene>
    <name evidence="3" type="primary">alx1</name>
    <name evidence="3" type="ORF">SOMG_01685</name>
</gene>
<dbReference type="InterPro" id="IPR004328">
    <property type="entry name" value="BRO1_dom"/>
</dbReference>
<dbReference type="GO" id="GO:0005768">
    <property type="term" value="C:endosome"/>
    <property type="evidence" value="ECO:0007669"/>
    <property type="project" value="TreeGrafter"/>
</dbReference>
<dbReference type="EMBL" id="CP115611">
    <property type="protein sequence ID" value="WBW71115.1"/>
    <property type="molecule type" value="Genomic_DNA"/>
</dbReference>
<organism evidence="3 4">
    <name type="scientific">Schizosaccharomyces osmophilus</name>
    <dbReference type="NCBI Taxonomy" id="2545709"/>
    <lineage>
        <taxon>Eukaryota</taxon>
        <taxon>Fungi</taxon>
        <taxon>Dikarya</taxon>
        <taxon>Ascomycota</taxon>
        <taxon>Taphrinomycotina</taxon>
        <taxon>Schizosaccharomycetes</taxon>
        <taxon>Schizosaccharomycetales</taxon>
        <taxon>Schizosaccharomycetaceae</taxon>
        <taxon>Schizosaccharomyces</taxon>
    </lineage>
</organism>
<dbReference type="PANTHER" id="PTHR23030">
    <property type="entry name" value="PCD6 INTERACTING PROTEIN-RELATED"/>
    <property type="match status" value="1"/>
</dbReference>
<dbReference type="GeneID" id="80875167"/>
<dbReference type="Pfam" id="PF13949">
    <property type="entry name" value="ALIX_LYPXL_bnd"/>
    <property type="match status" value="2"/>
</dbReference>
<dbReference type="Gene3D" id="1.20.120.560">
    <property type="entry name" value="alix/aip1 in complex with the ypdl late domain"/>
    <property type="match status" value="1"/>
</dbReference>
<protein>
    <submittedName>
        <fullName evidence="3">ESCRT-III adaptor Alx1</fullName>
    </submittedName>
</protein>
<sequence length="711" mass="82277">MDVIELPIKKASPLDIKVWIRDLSQCPIVSKERLQAELEEFQGLRKKFCTNFPTFQDLQVANVYCKMLDTLEEKLTGSAPSSFTWSLSCSPNQLEEFSDICFEKANFVYRVANVYQAEAKACLLKQEPNFAQAHQFLQFCAGSFSFVGKHCLYPSSLDFENSLIKAWEHCFLAQAQSLVYHKGLLTNSIRDLTLSKLATGIATLYDDAHYCFENSTGAQSYFVHVTFLESLYYHASSFFYLSQDAVSKYMYGKQIAFLELASHYCKKALKKRFDVPTSIKVYEKLEILSSDLDNQVRQAKRDNDFIHLEQVPSIQDIARCDSVIMVQPVIPDFLSSPSKTYTYFPSIIVSEDRRRWKQFHDKAKVVLEAYENDMSNLTAEGDDTVNGLKNHIAYYYCNNNESALKLRDIGEKYDRIKESGGHELLKTRAASLMTLFKDVSNTFHQCHDILSNEKEKDDFFKLKFGADRWKRVSSETASRELRNELESLRINLINFENLVNDTKKLSDRINPIYLTTEPELLFIKLSPTDETLSSLEISILSTVNNEIQSWEDIKEKRSLIRLHDIEPQYFTKVASSKSADPSVLVSKFEKELSNLWNAKEQQRSQTRLFDAICKLVDNLVYAYNERQKKKSMMQKLQELYETYELYWEVLNRIENGVNFGTRLLGLFTRIELECTGYANQRTEEAASLVEKISSPIHQLFNPNIHQIRFKK</sequence>
<reference evidence="3 4" key="1">
    <citation type="journal article" date="2023" name="G3 (Bethesda)">
        <title>A high-quality reference genome for the fission yeast Schizosaccharomyces osmophilus.</title>
        <authorList>
            <person name="Jia G.S."/>
            <person name="Zhang W.C."/>
            <person name="Liang Y."/>
            <person name="Liu X.H."/>
            <person name="Rhind N."/>
            <person name="Pidoux A."/>
            <person name="Brysch-Herzberg M."/>
            <person name="Du L.L."/>
        </authorList>
    </citation>
    <scope>NUCLEOTIDE SEQUENCE [LARGE SCALE GENOMIC DNA]</scope>
    <source>
        <strain evidence="3 4">CBS 15793</strain>
    </source>
</reference>
<dbReference type="RefSeq" id="XP_056035358.1">
    <property type="nucleotide sequence ID" value="XM_056180478.1"/>
</dbReference>
<dbReference type="Gene3D" id="1.20.140.50">
    <property type="entry name" value="alix/aip1 like domains"/>
    <property type="match status" value="1"/>
</dbReference>
<proteinExistence type="inferred from homology"/>
<dbReference type="Proteomes" id="UP001212411">
    <property type="component" value="Chromosome 1"/>
</dbReference>
<evidence type="ECO:0000256" key="1">
    <source>
        <dbReference type="ARBA" id="ARBA00038154"/>
    </source>
</evidence>
<feature type="domain" description="BRO1" evidence="2">
    <location>
        <begin position="2"/>
        <end position="528"/>
    </location>
</feature>
<comment type="similarity">
    <text evidence="1">Belongs to the palA/RIM20 family.</text>
</comment>
<name>A0AAE9W712_9SCHI</name>
<dbReference type="KEGG" id="som:SOMG_01685"/>
<accession>A0AAE9W712</accession>